<dbReference type="GO" id="GO:0005886">
    <property type="term" value="C:plasma membrane"/>
    <property type="evidence" value="ECO:0007669"/>
    <property type="project" value="UniProtKB-SubCell"/>
</dbReference>
<dbReference type="CDD" id="cd06173">
    <property type="entry name" value="MFS_MefA_like"/>
    <property type="match status" value="1"/>
</dbReference>
<feature type="transmembrane region" description="Helical" evidence="6">
    <location>
        <begin position="151"/>
        <end position="174"/>
    </location>
</feature>
<evidence type="ECO:0000256" key="6">
    <source>
        <dbReference type="SAM" id="Phobius"/>
    </source>
</evidence>
<protein>
    <submittedName>
        <fullName evidence="8">MFS transporter</fullName>
    </submittedName>
</protein>
<evidence type="ECO:0000313" key="9">
    <source>
        <dbReference type="Proteomes" id="UP000185596"/>
    </source>
</evidence>
<feature type="transmembrane region" description="Helical" evidence="6">
    <location>
        <begin position="322"/>
        <end position="343"/>
    </location>
</feature>
<dbReference type="GO" id="GO:0022857">
    <property type="term" value="F:transmembrane transporter activity"/>
    <property type="evidence" value="ECO:0007669"/>
    <property type="project" value="InterPro"/>
</dbReference>
<comment type="subcellular location">
    <subcellularLocation>
        <location evidence="1">Cell membrane</location>
        <topology evidence="1">Multi-pass membrane protein</topology>
    </subcellularLocation>
</comment>
<feature type="transmembrane region" description="Helical" evidence="6">
    <location>
        <begin position="383"/>
        <end position="402"/>
    </location>
</feature>
<dbReference type="PROSITE" id="PS50850">
    <property type="entry name" value="MFS"/>
    <property type="match status" value="1"/>
</dbReference>
<evidence type="ECO:0000313" key="8">
    <source>
        <dbReference type="EMBL" id="OLF16193.1"/>
    </source>
</evidence>
<dbReference type="SUPFAM" id="SSF103473">
    <property type="entry name" value="MFS general substrate transporter"/>
    <property type="match status" value="1"/>
</dbReference>
<feature type="transmembrane region" description="Helical" evidence="6">
    <location>
        <begin position="234"/>
        <end position="256"/>
    </location>
</feature>
<evidence type="ECO:0000259" key="7">
    <source>
        <dbReference type="PROSITE" id="PS50850"/>
    </source>
</evidence>
<evidence type="ECO:0000256" key="2">
    <source>
        <dbReference type="ARBA" id="ARBA00022475"/>
    </source>
</evidence>
<evidence type="ECO:0000256" key="3">
    <source>
        <dbReference type="ARBA" id="ARBA00022692"/>
    </source>
</evidence>
<feature type="transmembrane region" description="Helical" evidence="6">
    <location>
        <begin position="114"/>
        <end position="139"/>
    </location>
</feature>
<keyword evidence="9" id="KW-1185">Reference proteome</keyword>
<keyword evidence="2" id="KW-1003">Cell membrane</keyword>
<dbReference type="PANTHER" id="PTHR23513">
    <property type="entry name" value="INTEGRAL MEMBRANE EFFLUX PROTEIN-RELATED"/>
    <property type="match status" value="1"/>
</dbReference>
<dbReference type="EMBL" id="MSIE01000031">
    <property type="protein sequence ID" value="OLF16193.1"/>
    <property type="molecule type" value="Genomic_DNA"/>
</dbReference>
<evidence type="ECO:0000256" key="1">
    <source>
        <dbReference type="ARBA" id="ARBA00004651"/>
    </source>
</evidence>
<dbReference type="Pfam" id="PF07690">
    <property type="entry name" value="MFS_1"/>
    <property type="match status" value="1"/>
</dbReference>
<gene>
    <name evidence="8" type="ORF">BU204_17615</name>
</gene>
<organism evidence="8 9">
    <name type="scientific">Actinophytocola xanthii</name>
    <dbReference type="NCBI Taxonomy" id="1912961"/>
    <lineage>
        <taxon>Bacteria</taxon>
        <taxon>Bacillati</taxon>
        <taxon>Actinomycetota</taxon>
        <taxon>Actinomycetes</taxon>
        <taxon>Pseudonocardiales</taxon>
        <taxon>Pseudonocardiaceae</taxon>
    </lineage>
</organism>
<dbReference type="STRING" id="1912961.BU204_17615"/>
<dbReference type="Proteomes" id="UP000185596">
    <property type="component" value="Unassembled WGS sequence"/>
</dbReference>
<reference evidence="8 9" key="1">
    <citation type="submission" date="2016-12" db="EMBL/GenBank/DDBJ databases">
        <title>The draft genome sequence of Actinophytocola sp. 11-183.</title>
        <authorList>
            <person name="Wang W."/>
            <person name="Yuan L."/>
        </authorList>
    </citation>
    <scope>NUCLEOTIDE SEQUENCE [LARGE SCALE GENOMIC DNA]</scope>
    <source>
        <strain evidence="8 9">11-183</strain>
    </source>
</reference>
<evidence type="ECO:0000256" key="5">
    <source>
        <dbReference type="ARBA" id="ARBA00023136"/>
    </source>
</evidence>
<name>A0A1Q8CPA3_9PSEU</name>
<keyword evidence="4 6" id="KW-1133">Transmembrane helix</keyword>
<keyword evidence="5 6" id="KW-0472">Membrane</keyword>
<feature type="transmembrane region" description="Helical" evidence="6">
    <location>
        <begin position="84"/>
        <end position="108"/>
    </location>
</feature>
<dbReference type="PANTHER" id="PTHR23513:SF6">
    <property type="entry name" value="MAJOR FACILITATOR SUPERFAMILY ASSOCIATED DOMAIN-CONTAINING PROTEIN"/>
    <property type="match status" value="1"/>
</dbReference>
<feature type="transmembrane region" description="Helical" evidence="6">
    <location>
        <begin position="54"/>
        <end position="72"/>
    </location>
</feature>
<feature type="transmembrane region" description="Helical" evidence="6">
    <location>
        <begin position="262"/>
        <end position="285"/>
    </location>
</feature>
<comment type="caution">
    <text evidence="8">The sequence shown here is derived from an EMBL/GenBank/DDBJ whole genome shotgun (WGS) entry which is preliminary data.</text>
</comment>
<dbReference type="OrthoDB" id="4237505at2"/>
<dbReference type="InterPro" id="IPR020846">
    <property type="entry name" value="MFS_dom"/>
</dbReference>
<feature type="transmembrane region" description="Helical" evidence="6">
    <location>
        <begin position="297"/>
        <end position="316"/>
    </location>
</feature>
<evidence type="ECO:0000256" key="4">
    <source>
        <dbReference type="ARBA" id="ARBA00022989"/>
    </source>
</evidence>
<dbReference type="InterPro" id="IPR036259">
    <property type="entry name" value="MFS_trans_sf"/>
</dbReference>
<proteinExistence type="predicted"/>
<dbReference type="RefSeq" id="WP_075126784.1">
    <property type="nucleotide sequence ID" value="NZ_MSIE01000031.1"/>
</dbReference>
<dbReference type="AlphaFoldDB" id="A0A1Q8CPA3"/>
<accession>A0A1Q8CPA3</accession>
<sequence length="410" mass="40301">MVDTRHAPRRVRPSLAPLATRGFRYLVAAEAVSEFGNAFTLVALPWLVYELGGGAGQLGLVVAAFGVGRLATTPLGGLCTDRFGAWRVMLVSDVGRALLTAALAVVAGTGTGSVVVVGALAAGVGLFAGVFQPAAWAITPSLLPAEQLSTGMSLTSTVAFAAGLAGPGVAGLLVAAADPAAGLAVDAATFAVSSACLVAVGRELRGPAPGGDRPAEASGGFFALLRASGLLRDVLLVTVVANLTVGGLLRVCLPALAEEDLAAGVVGLGGLLAAFTAGCLAGGLVAAGASGVRRRGAAAMASGLVMAAGVLAVPFVGLWGAVAALFVAGAASTVTNVFVVTVVQLGTPAALLGRVMAAILFCGIGLFPVSVALTGFVVESFGVTVVLVTTTGLLAAAFLFGLSRREITSR</sequence>
<feature type="domain" description="Major facilitator superfamily (MFS) profile" evidence="7">
    <location>
        <begin position="1"/>
        <end position="205"/>
    </location>
</feature>
<dbReference type="Gene3D" id="1.20.1250.20">
    <property type="entry name" value="MFS general substrate transporter like domains"/>
    <property type="match status" value="1"/>
</dbReference>
<feature type="transmembrane region" description="Helical" evidence="6">
    <location>
        <begin position="355"/>
        <end position="377"/>
    </location>
</feature>
<keyword evidence="3 6" id="KW-0812">Transmembrane</keyword>
<dbReference type="InterPro" id="IPR011701">
    <property type="entry name" value="MFS"/>
</dbReference>